<dbReference type="PANTHER" id="PTHR11240:SF22">
    <property type="entry name" value="RIBONUCLEASE T2"/>
    <property type="match status" value="1"/>
</dbReference>
<dbReference type="GO" id="GO:0006401">
    <property type="term" value="P:RNA catabolic process"/>
    <property type="evidence" value="ECO:0007669"/>
    <property type="project" value="UniProtKB-ARBA"/>
</dbReference>
<dbReference type="PANTHER" id="PTHR11240">
    <property type="entry name" value="RIBONUCLEASE T2"/>
    <property type="match status" value="1"/>
</dbReference>
<proteinExistence type="inferred from homology"/>
<keyword evidence="4" id="KW-1185">Reference proteome</keyword>
<protein>
    <submittedName>
        <fullName evidence="3">Ribonuclease T(2)</fullName>
    </submittedName>
</protein>
<dbReference type="SUPFAM" id="SSF55895">
    <property type="entry name" value="Ribonuclease Rh-like"/>
    <property type="match status" value="1"/>
</dbReference>
<dbReference type="InterPro" id="IPR018188">
    <property type="entry name" value="RNase_T2_His_AS_1"/>
</dbReference>
<evidence type="ECO:0000313" key="4">
    <source>
        <dbReference type="Proteomes" id="UP000605148"/>
    </source>
</evidence>
<dbReference type="Pfam" id="PF00445">
    <property type="entry name" value="Ribonuclease_T2"/>
    <property type="match status" value="1"/>
</dbReference>
<reference evidence="3" key="1">
    <citation type="journal article" date="2014" name="Int. J. Syst. Evol. Microbiol.">
        <title>Complete genome sequence of Corynebacterium casei LMG S-19264T (=DSM 44701T), isolated from a smear-ripened cheese.</title>
        <authorList>
            <consortium name="US DOE Joint Genome Institute (JGI-PGF)"/>
            <person name="Walter F."/>
            <person name="Albersmeier A."/>
            <person name="Kalinowski J."/>
            <person name="Ruckert C."/>
        </authorList>
    </citation>
    <scope>NUCLEOTIDE SEQUENCE</scope>
    <source>
        <strain evidence="3">CGMCC 1.12426</strain>
    </source>
</reference>
<accession>A0A916WUE1</accession>
<name>A0A916WUE1_9HYPH</name>
<evidence type="ECO:0000313" key="3">
    <source>
        <dbReference type="EMBL" id="GGB34963.1"/>
    </source>
</evidence>
<organism evidence="3 4">
    <name type="scientific">Roseibium aquae</name>
    <dbReference type="NCBI Taxonomy" id="1323746"/>
    <lineage>
        <taxon>Bacteria</taxon>
        <taxon>Pseudomonadati</taxon>
        <taxon>Pseudomonadota</taxon>
        <taxon>Alphaproteobacteria</taxon>
        <taxon>Hyphomicrobiales</taxon>
        <taxon>Stappiaceae</taxon>
        <taxon>Roseibium</taxon>
    </lineage>
</organism>
<dbReference type="PROSITE" id="PS00530">
    <property type="entry name" value="RNASE_T2_1"/>
    <property type="match status" value="1"/>
</dbReference>
<dbReference type="Gene3D" id="3.90.730.10">
    <property type="entry name" value="Ribonuclease T2-like"/>
    <property type="match status" value="1"/>
</dbReference>
<dbReference type="GO" id="GO:0033897">
    <property type="term" value="F:ribonuclease T2 activity"/>
    <property type="evidence" value="ECO:0007669"/>
    <property type="project" value="InterPro"/>
</dbReference>
<reference evidence="3" key="2">
    <citation type="submission" date="2020-09" db="EMBL/GenBank/DDBJ databases">
        <authorList>
            <person name="Sun Q."/>
            <person name="Zhou Y."/>
        </authorList>
    </citation>
    <scope>NUCLEOTIDE SEQUENCE</scope>
    <source>
        <strain evidence="3">CGMCC 1.12426</strain>
    </source>
</reference>
<comment type="caution">
    <text evidence="3">The sequence shown here is derived from an EMBL/GenBank/DDBJ whole genome shotgun (WGS) entry which is preliminary data.</text>
</comment>
<evidence type="ECO:0000256" key="1">
    <source>
        <dbReference type="ARBA" id="ARBA00007469"/>
    </source>
</evidence>
<sequence length="348" mass="37141">MRDRLGFCTTDDAAKGAILMTSYLSMALAAALGLTALSASPAAAFEPLAGQFDTHAACTAFQSIRNKTNPGDITTRPGASYEALGLNRSGGDFILVEMPDAPVTTQRWVKITCGRLNGADAADGPRESTDNVLALSWQPAFCETRSQVPECEALNSGRLPNAVAQLSIHGLWPQPREKVYCGVDAGLVRLDESGNWNRLPAPDIDRQTRRALAEAMPGVASGLDRHEWIKHGTCYMGYGGADEYFDDTLLLTEAINQSELGDILPNGIGQYISIRRIRDAFNRSFGDGTGDRVSLVCVEDGTRKLALEIRVHLKGVISPQTPLSELLLAASPVAPGCRGGVIDGAGLQ</sequence>
<evidence type="ECO:0000256" key="2">
    <source>
        <dbReference type="RuleBase" id="RU004328"/>
    </source>
</evidence>
<dbReference type="EMBL" id="BMFA01000001">
    <property type="protein sequence ID" value="GGB34963.1"/>
    <property type="molecule type" value="Genomic_DNA"/>
</dbReference>
<gene>
    <name evidence="3" type="ORF">GCM10011316_03830</name>
</gene>
<dbReference type="GO" id="GO:0003723">
    <property type="term" value="F:RNA binding"/>
    <property type="evidence" value="ECO:0007669"/>
    <property type="project" value="InterPro"/>
</dbReference>
<dbReference type="InterPro" id="IPR001568">
    <property type="entry name" value="RNase_T2-like"/>
</dbReference>
<dbReference type="Proteomes" id="UP000605148">
    <property type="component" value="Unassembled WGS sequence"/>
</dbReference>
<dbReference type="OrthoDB" id="4720638at2"/>
<comment type="similarity">
    <text evidence="1 2">Belongs to the RNase T2 family.</text>
</comment>
<dbReference type="InterPro" id="IPR036430">
    <property type="entry name" value="RNase_T2-like_sf"/>
</dbReference>
<dbReference type="AlphaFoldDB" id="A0A916WUE1"/>